<comment type="caution">
    <text evidence="2">The sequence shown here is derived from an EMBL/GenBank/DDBJ whole genome shotgun (WGS) entry which is preliminary data.</text>
</comment>
<evidence type="ECO:0000259" key="1">
    <source>
        <dbReference type="Pfam" id="PF12697"/>
    </source>
</evidence>
<keyword evidence="3" id="KW-1185">Reference proteome</keyword>
<evidence type="ECO:0000313" key="3">
    <source>
        <dbReference type="Proteomes" id="UP000058012"/>
    </source>
</evidence>
<dbReference type="STRING" id="1117702.AQZ52_14250"/>
<dbReference type="PANTHER" id="PTHR43689:SF8">
    <property type="entry name" value="ALPHA_BETA-HYDROLASES SUPERFAMILY PROTEIN"/>
    <property type="match status" value="1"/>
</dbReference>
<dbReference type="RefSeq" id="WP_169793753.1">
    <property type="nucleotide sequence ID" value="NZ_KQ954246.1"/>
</dbReference>
<feature type="domain" description="AB hydrolase-1" evidence="1">
    <location>
        <begin position="38"/>
        <end position="219"/>
    </location>
</feature>
<name>A0A124JTC5_9SPHN</name>
<dbReference type="AlphaFoldDB" id="A0A124JTC5"/>
<dbReference type="Gene3D" id="3.40.50.1820">
    <property type="entry name" value="alpha/beta hydrolase"/>
    <property type="match status" value="1"/>
</dbReference>
<dbReference type="EMBL" id="LLZS01000009">
    <property type="protein sequence ID" value="KUR70038.1"/>
    <property type="molecule type" value="Genomic_DNA"/>
</dbReference>
<evidence type="ECO:0000313" key="2">
    <source>
        <dbReference type="EMBL" id="KUR70038.1"/>
    </source>
</evidence>
<protein>
    <recommendedName>
        <fullName evidence="1">AB hydrolase-1 domain-containing protein</fullName>
    </recommendedName>
</protein>
<proteinExistence type="predicted"/>
<dbReference type="InterPro" id="IPR000073">
    <property type="entry name" value="AB_hydrolase_1"/>
</dbReference>
<dbReference type="InterPro" id="IPR029058">
    <property type="entry name" value="AB_hydrolase_fold"/>
</dbReference>
<reference evidence="2 3" key="1">
    <citation type="submission" date="2015-10" db="EMBL/GenBank/DDBJ databases">
        <title>Draft genome sequence of Novosphingobium fuchskuhlense DSM 25065 isolated from a surface water sample of the southwest basin of Lake Grosse Fuchskuhle.</title>
        <authorList>
            <person name="Ruckert C."/>
            <person name="Winkler A."/>
            <person name="Glaeser J."/>
            <person name="Grossart H.-P."/>
            <person name="Kalinowski J."/>
            <person name="Glaeser S."/>
        </authorList>
    </citation>
    <scope>NUCLEOTIDE SEQUENCE [LARGE SCALE GENOMIC DNA]</scope>
    <source>
        <strain evidence="2 3">FNE08-7</strain>
    </source>
</reference>
<dbReference type="Proteomes" id="UP000058012">
    <property type="component" value="Unassembled WGS sequence"/>
</dbReference>
<organism evidence="2 3">
    <name type="scientific">Novosphingobium fuchskuhlense</name>
    <dbReference type="NCBI Taxonomy" id="1117702"/>
    <lineage>
        <taxon>Bacteria</taxon>
        <taxon>Pseudomonadati</taxon>
        <taxon>Pseudomonadota</taxon>
        <taxon>Alphaproteobacteria</taxon>
        <taxon>Sphingomonadales</taxon>
        <taxon>Sphingomonadaceae</taxon>
        <taxon>Novosphingobium</taxon>
    </lineage>
</organism>
<dbReference type="Pfam" id="PF12697">
    <property type="entry name" value="Abhydrolase_6"/>
    <property type="match status" value="1"/>
</dbReference>
<dbReference type="SUPFAM" id="SSF53474">
    <property type="entry name" value="alpha/beta-Hydrolases"/>
    <property type="match status" value="1"/>
</dbReference>
<dbReference type="PANTHER" id="PTHR43689">
    <property type="entry name" value="HYDROLASE"/>
    <property type="match status" value="1"/>
</dbReference>
<gene>
    <name evidence="2" type="ORF">AQZ52_14250</name>
</gene>
<sequence>MCDAQMWRFGGTAIEAMLEQSFGQPSVHVDTRNGASLAEMASRALDETQGAVVAIGFSMGAIVALEMGALAPDRVRGLVLCAYNAGSDLAARSPHRLRQQETVLSGGLDRIIIDELKPVYLAPANRTNEALQSEILSMARRLGAEVFVTQSEALRSRPDRIAALAGLACPVLFIAGEHDTICPIEWHERWAELTPRSTLKLVPGAGHMIPMEAPHAFSRAIELWIADCRERYPTWPNES</sequence>
<accession>A0A124JTC5</accession>